<evidence type="ECO:0000313" key="3">
    <source>
        <dbReference type="Proteomes" id="UP000324222"/>
    </source>
</evidence>
<organism evidence="2 3">
    <name type="scientific">Portunus trituberculatus</name>
    <name type="common">Swimming crab</name>
    <name type="synonym">Neptunus trituberculatus</name>
    <dbReference type="NCBI Taxonomy" id="210409"/>
    <lineage>
        <taxon>Eukaryota</taxon>
        <taxon>Metazoa</taxon>
        <taxon>Ecdysozoa</taxon>
        <taxon>Arthropoda</taxon>
        <taxon>Crustacea</taxon>
        <taxon>Multicrustacea</taxon>
        <taxon>Malacostraca</taxon>
        <taxon>Eumalacostraca</taxon>
        <taxon>Eucarida</taxon>
        <taxon>Decapoda</taxon>
        <taxon>Pleocyemata</taxon>
        <taxon>Brachyura</taxon>
        <taxon>Eubrachyura</taxon>
        <taxon>Portunoidea</taxon>
        <taxon>Portunidae</taxon>
        <taxon>Portuninae</taxon>
        <taxon>Portunus</taxon>
    </lineage>
</organism>
<dbReference type="AlphaFoldDB" id="A0A5B7GQZ2"/>
<comment type="caution">
    <text evidence="2">The sequence shown here is derived from an EMBL/GenBank/DDBJ whole genome shotgun (WGS) entry which is preliminary data.</text>
</comment>
<dbReference type="OrthoDB" id="4139357at2759"/>
<gene>
    <name evidence="2" type="ORF">E2C01_053508</name>
</gene>
<name>A0A5B7GQZ2_PORTR</name>
<proteinExistence type="predicted"/>
<dbReference type="EMBL" id="VSRR010016607">
    <property type="protein sequence ID" value="MPC59488.1"/>
    <property type="molecule type" value="Genomic_DNA"/>
</dbReference>
<feature type="region of interest" description="Disordered" evidence="1">
    <location>
        <begin position="42"/>
        <end position="76"/>
    </location>
</feature>
<protein>
    <submittedName>
        <fullName evidence="2">Uncharacterized protein</fullName>
    </submittedName>
</protein>
<dbReference type="Proteomes" id="UP000324222">
    <property type="component" value="Unassembled WGS sequence"/>
</dbReference>
<reference evidence="2 3" key="1">
    <citation type="submission" date="2019-05" db="EMBL/GenBank/DDBJ databases">
        <title>Another draft genome of Portunus trituberculatus and its Hox gene families provides insights of decapod evolution.</title>
        <authorList>
            <person name="Jeong J.-H."/>
            <person name="Song I."/>
            <person name="Kim S."/>
            <person name="Choi T."/>
            <person name="Kim D."/>
            <person name="Ryu S."/>
            <person name="Kim W."/>
        </authorList>
    </citation>
    <scope>NUCLEOTIDE SEQUENCE [LARGE SCALE GENOMIC DNA]</scope>
    <source>
        <tissue evidence="2">Muscle</tissue>
    </source>
</reference>
<evidence type="ECO:0000313" key="2">
    <source>
        <dbReference type="EMBL" id="MPC59488.1"/>
    </source>
</evidence>
<evidence type="ECO:0000256" key="1">
    <source>
        <dbReference type="SAM" id="MobiDB-lite"/>
    </source>
</evidence>
<keyword evidence="3" id="KW-1185">Reference proteome</keyword>
<feature type="compositionally biased region" description="Pro residues" evidence="1">
    <location>
        <begin position="62"/>
        <end position="71"/>
    </location>
</feature>
<accession>A0A5B7GQZ2</accession>
<sequence length="92" mass="10393">MNMEMRQTQEFCTREPVLKEDSSFSSSDLLRFILLRRHKMSVRRSRDDYEDFEDRGAEVSAPPQPPLPPDSLDPGAHIEMSAAVSGVVPDGE</sequence>